<keyword evidence="2" id="KW-0732">Signal</keyword>
<protein>
    <submittedName>
        <fullName evidence="3">Uncharacterized protein</fullName>
    </submittedName>
</protein>
<feature type="region of interest" description="Disordered" evidence="1">
    <location>
        <begin position="72"/>
        <end position="109"/>
    </location>
</feature>
<evidence type="ECO:0000313" key="3">
    <source>
        <dbReference type="EMBL" id="KAB1201605.1"/>
    </source>
</evidence>
<comment type="caution">
    <text evidence="3">The sequence shown here is derived from an EMBL/GenBank/DDBJ whole genome shotgun (WGS) entry which is preliminary data.</text>
</comment>
<dbReference type="Proteomes" id="UP000516437">
    <property type="component" value="Unassembled WGS sequence"/>
</dbReference>
<evidence type="ECO:0000313" key="4">
    <source>
        <dbReference type="Proteomes" id="UP000516437"/>
    </source>
</evidence>
<keyword evidence="4" id="KW-1185">Reference proteome</keyword>
<feature type="signal peptide" evidence="2">
    <location>
        <begin position="1"/>
        <end position="24"/>
    </location>
</feature>
<accession>A0A6A1UMI3</accession>
<organism evidence="3 4">
    <name type="scientific">Morella rubra</name>
    <name type="common">Chinese bayberry</name>
    <dbReference type="NCBI Taxonomy" id="262757"/>
    <lineage>
        <taxon>Eukaryota</taxon>
        <taxon>Viridiplantae</taxon>
        <taxon>Streptophyta</taxon>
        <taxon>Embryophyta</taxon>
        <taxon>Tracheophyta</taxon>
        <taxon>Spermatophyta</taxon>
        <taxon>Magnoliopsida</taxon>
        <taxon>eudicotyledons</taxon>
        <taxon>Gunneridae</taxon>
        <taxon>Pentapetalae</taxon>
        <taxon>rosids</taxon>
        <taxon>fabids</taxon>
        <taxon>Fagales</taxon>
        <taxon>Myricaceae</taxon>
        <taxon>Morella</taxon>
    </lineage>
</organism>
<proteinExistence type="predicted"/>
<reference evidence="3 4" key="1">
    <citation type="journal article" date="2019" name="Plant Biotechnol. J.">
        <title>The red bayberry genome and genetic basis of sex determination.</title>
        <authorList>
            <person name="Jia H.M."/>
            <person name="Jia H.J."/>
            <person name="Cai Q.L."/>
            <person name="Wang Y."/>
            <person name="Zhao H.B."/>
            <person name="Yang W.F."/>
            <person name="Wang G.Y."/>
            <person name="Li Y.H."/>
            <person name="Zhan D.L."/>
            <person name="Shen Y.T."/>
            <person name="Niu Q.F."/>
            <person name="Chang L."/>
            <person name="Qiu J."/>
            <person name="Zhao L."/>
            <person name="Xie H.B."/>
            <person name="Fu W.Y."/>
            <person name="Jin J."/>
            <person name="Li X.W."/>
            <person name="Jiao Y."/>
            <person name="Zhou C.C."/>
            <person name="Tu T."/>
            <person name="Chai C.Y."/>
            <person name="Gao J.L."/>
            <person name="Fan L.J."/>
            <person name="van de Weg E."/>
            <person name="Wang J.Y."/>
            <person name="Gao Z.S."/>
        </authorList>
    </citation>
    <scope>NUCLEOTIDE SEQUENCE [LARGE SCALE GENOMIC DNA]</scope>
    <source>
        <tissue evidence="3">Leaves</tissue>
    </source>
</reference>
<evidence type="ECO:0000256" key="1">
    <source>
        <dbReference type="SAM" id="MobiDB-lite"/>
    </source>
</evidence>
<feature type="compositionally biased region" description="Polar residues" evidence="1">
    <location>
        <begin position="74"/>
        <end position="84"/>
    </location>
</feature>
<evidence type="ECO:0000256" key="2">
    <source>
        <dbReference type="SAM" id="SignalP"/>
    </source>
</evidence>
<sequence>MKTLLLLFATFFLILASVPVQANAERLTVEKEHVPEANRRLLKEANKYTGKVNVAAGATDTRDQTINKVDAVTETKTTSSNAANSDDGERNPNYQYGNTPETIGNPHRDPVCANYNEFKAGKKCRR</sequence>
<feature type="chain" id="PRO_5025641517" evidence="2">
    <location>
        <begin position="25"/>
        <end position="126"/>
    </location>
</feature>
<gene>
    <name evidence="3" type="ORF">CJ030_MR0G002579</name>
</gene>
<name>A0A6A1UMI3_9ROSI</name>
<feature type="compositionally biased region" description="Polar residues" evidence="1">
    <location>
        <begin position="92"/>
        <end position="102"/>
    </location>
</feature>
<dbReference type="EMBL" id="RXIC02000048">
    <property type="protein sequence ID" value="KAB1201605.1"/>
    <property type="molecule type" value="Genomic_DNA"/>
</dbReference>
<dbReference type="AlphaFoldDB" id="A0A6A1UMI3"/>